<dbReference type="EMBL" id="LT553165">
    <property type="protein sequence ID" value="SAM00195.1"/>
    <property type="molecule type" value="Genomic_DNA"/>
</dbReference>
<dbReference type="InterPro" id="IPR039551">
    <property type="entry name" value="Cho/carn_acyl_trans"/>
</dbReference>
<keyword evidence="7" id="KW-1185">Reference proteome</keyword>
<feature type="domain" description="Choline/carnitine acyltransferase" evidence="5">
    <location>
        <begin position="31"/>
        <end position="242"/>
    </location>
</feature>
<reference evidence="6" key="1">
    <citation type="submission" date="2016-04" db="EMBL/GenBank/DDBJ databases">
        <authorList>
            <person name="Evans L.H."/>
            <person name="Alamgir A."/>
            <person name="Owens N."/>
            <person name="Weber N.D."/>
            <person name="Virtaneva K."/>
            <person name="Barbian K."/>
            <person name="Babar A."/>
            <person name="Rosenke K."/>
        </authorList>
    </citation>
    <scope>NUCLEOTIDE SEQUENCE [LARGE SCALE GENOMIC DNA]</scope>
    <source>
        <strain evidence="6">CBS 101.48</strain>
    </source>
</reference>
<evidence type="ECO:0000256" key="3">
    <source>
        <dbReference type="ARBA" id="ARBA00023315"/>
    </source>
</evidence>
<evidence type="ECO:0000256" key="4">
    <source>
        <dbReference type="PIRSR" id="PIRSR600542-1"/>
    </source>
</evidence>
<evidence type="ECO:0000313" key="6">
    <source>
        <dbReference type="EMBL" id="SAM00195.1"/>
    </source>
</evidence>
<dbReference type="OMA" id="FRMYNIC"/>
<evidence type="ECO:0000313" key="7">
    <source>
        <dbReference type="Proteomes" id="UP000078561"/>
    </source>
</evidence>
<accession>A0A168NB86</accession>
<evidence type="ECO:0000256" key="2">
    <source>
        <dbReference type="ARBA" id="ARBA00022679"/>
    </source>
</evidence>
<dbReference type="STRING" id="4829.A0A168NB86"/>
<dbReference type="InterPro" id="IPR042231">
    <property type="entry name" value="Cho/carn_acyl_trans_2"/>
</dbReference>
<dbReference type="SUPFAM" id="SSF52777">
    <property type="entry name" value="CoA-dependent acyltransferases"/>
    <property type="match status" value="2"/>
</dbReference>
<dbReference type="PANTHER" id="PTHR22589:SF107">
    <property type="entry name" value="CHOLINE_CARNITINE ACYLTRANSFERASE DOMAIN-CONTAINING PROTEIN"/>
    <property type="match status" value="1"/>
</dbReference>
<dbReference type="InterPro" id="IPR023213">
    <property type="entry name" value="CAT-like_dom_sf"/>
</dbReference>
<evidence type="ECO:0000259" key="5">
    <source>
        <dbReference type="Pfam" id="PF00755"/>
    </source>
</evidence>
<sequence>MLRLLAPSKRVSGCRLYSAKTFSNQKTIPTLPIPELETTGQRYKKSLIPLFTSSSDYQQACAKVDQFTQGDFGKELQARLHRLDKQETAKGYSWLDQLWLNKAYLEYRGPSMINVNWWMQFKNHPQGLVEPTTTGVATPFQLNRAAGFVAGLVDYSNRVNREEIAPEASRSGPFCMHQLKGVFSTSRIAASPADKVVSHYPATAKHITVIYKNQLFSVDVIGSQGEPVSVDAIEKQLRTVVDQVFNDIDTSLFAVCLDDYSSSQDLDKAHRNMSHGQNAYNRWFDKGTQIIVETNGAAGVNGEHSPVDAVVPLRMMDDVLLKEPIQTEPSSVALSTPRLLAWTIDNPTTINEALQTAEVNAKKMIDDLDVAMLHNKDYGSTFMKRAKIGPDSWMQMVFQLAYYRHYGQSCPTYESASTRKFLTGRTETVRSLTEESVAFTKAWDDKDVPMTKKLSLLEKALASHSEYMRAASNGQGIDRHLFGLYFQMTPEEAQSEQAAIFQDPIYRASQYWKLSTSNTSPGTLAWGAFGPVVTDGYGVNYAIDKDMVRLSVSSCRQAKETDSAAFRKSIHTVMSDFAQVAEDYLLQDPQKAVA</sequence>
<dbReference type="Pfam" id="PF00755">
    <property type="entry name" value="Carn_acyltransf"/>
    <property type="match status" value="2"/>
</dbReference>
<feature type="domain" description="Choline/carnitine acyltransferase" evidence="5">
    <location>
        <begin position="244"/>
        <end position="571"/>
    </location>
</feature>
<feature type="active site" description="Proton acceptor" evidence="4">
    <location>
        <position position="304"/>
    </location>
</feature>
<dbReference type="Gene3D" id="3.30.559.10">
    <property type="entry name" value="Chloramphenicol acetyltransferase-like domain"/>
    <property type="match status" value="2"/>
</dbReference>
<gene>
    <name evidence="6" type="primary">ABSGL_05872.1 scaffold 7570</name>
</gene>
<keyword evidence="3" id="KW-0012">Acyltransferase</keyword>
<dbReference type="InParanoid" id="A0A168NB86"/>
<protein>
    <recommendedName>
        <fullName evidence="5">Choline/carnitine acyltransferase domain-containing protein</fullName>
    </recommendedName>
</protein>
<dbReference type="GO" id="GO:0016746">
    <property type="term" value="F:acyltransferase activity"/>
    <property type="evidence" value="ECO:0007669"/>
    <property type="project" value="UniProtKB-KW"/>
</dbReference>
<dbReference type="PANTHER" id="PTHR22589">
    <property type="entry name" value="CARNITINE O-ACYLTRANSFERASE"/>
    <property type="match status" value="1"/>
</dbReference>
<proteinExistence type="inferred from homology"/>
<organism evidence="6">
    <name type="scientific">Absidia glauca</name>
    <name type="common">Pin mould</name>
    <dbReference type="NCBI Taxonomy" id="4829"/>
    <lineage>
        <taxon>Eukaryota</taxon>
        <taxon>Fungi</taxon>
        <taxon>Fungi incertae sedis</taxon>
        <taxon>Mucoromycota</taxon>
        <taxon>Mucoromycotina</taxon>
        <taxon>Mucoromycetes</taxon>
        <taxon>Mucorales</taxon>
        <taxon>Cunninghamellaceae</taxon>
        <taxon>Absidia</taxon>
    </lineage>
</organism>
<dbReference type="Proteomes" id="UP000078561">
    <property type="component" value="Unassembled WGS sequence"/>
</dbReference>
<comment type="similarity">
    <text evidence="1">Belongs to the carnitine/choline acetyltransferase family.</text>
</comment>
<keyword evidence="2" id="KW-0808">Transferase</keyword>
<evidence type="ECO:0000256" key="1">
    <source>
        <dbReference type="ARBA" id="ARBA00005232"/>
    </source>
</evidence>
<dbReference type="OrthoDB" id="240216at2759"/>
<dbReference type="Gene3D" id="3.30.559.70">
    <property type="entry name" value="Choline/Carnitine o-acyltransferase, domain 2"/>
    <property type="match status" value="2"/>
</dbReference>
<dbReference type="AlphaFoldDB" id="A0A168NB86"/>
<dbReference type="InterPro" id="IPR000542">
    <property type="entry name" value="Carn_acyl_trans"/>
</dbReference>
<name>A0A168NB86_ABSGL</name>